<keyword evidence="12" id="KW-1185">Reference proteome</keyword>
<keyword evidence="11" id="KW-0762">Sugar transport</keyword>
<keyword evidence="4 9" id="KW-0812">Transmembrane</keyword>
<feature type="transmembrane region" description="Helical" evidence="9">
    <location>
        <begin position="384"/>
        <end position="401"/>
    </location>
</feature>
<feature type="transmembrane region" description="Helical" evidence="9">
    <location>
        <begin position="74"/>
        <end position="92"/>
    </location>
</feature>
<evidence type="ECO:0000259" key="10">
    <source>
        <dbReference type="PROSITE" id="PS50850"/>
    </source>
</evidence>
<dbReference type="RefSeq" id="XP_051365537.1">
    <property type="nucleotide sequence ID" value="XM_051503184.1"/>
</dbReference>
<evidence type="ECO:0000256" key="7">
    <source>
        <dbReference type="RuleBase" id="RU003346"/>
    </source>
</evidence>
<organism evidence="11 12">
    <name type="scientific">Emericellopsis cladophorae</name>
    <dbReference type="NCBI Taxonomy" id="2686198"/>
    <lineage>
        <taxon>Eukaryota</taxon>
        <taxon>Fungi</taxon>
        <taxon>Dikarya</taxon>
        <taxon>Ascomycota</taxon>
        <taxon>Pezizomycotina</taxon>
        <taxon>Sordariomycetes</taxon>
        <taxon>Hypocreomycetidae</taxon>
        <taxon>Hypocreales</taxon>
        <taxon>Bionectriaceae</taxon>
        <taxon>Emericellopsis</taxon>
    </lineage>
</organism>
<dbReference type="PROSITE" id="PS50850">
    <property type="entry name" value="MFS"/>
    <property type="match status" value="1"/>
</dbReference>
<evidence type="ECO:0000256" key="6">
    <source>
        <dbReference type="ARBA" id="ARBA00023136"/>
    </source>
</evidence>
<dbReference type="PANTHER" id="PTHR48022:SF40">
    <property type="entry name" value="MAJOR FACILITATOR SUPERFAMILY (MFS) PROFILE DOMAIN-CONTAINING PROTEIN"/>
    <property type="match status" value="1"/>
</dbReference>
<evidence type="ECO:0000256" key="1">
    <source>
        <dbReference type="ARBA" id="ARBA00004141"/>
    </source>
</evidence>
<dbReference type="OrthoDB" id="6612291at2759"/>
<dbReference type="GO" id="GO:0016020">
    <property type="term" value="C:membrane"/>
    <property type="evidence" value="ECO:0007669"/>
    <property type="project" value="UniProtKB-SubCell"/>
</dbReference>
<evidence type="ECO:0000256" key="3">
    <source>
        <dbReference type="ARBA" id="ARBA00022448"/>
    </source>
</evidence>
<evidence type="ECO:0000313" key="11">
    <source>
        <dbReference type="EMBL" id="KAI6784681.1"/>
    </source>
</evidence>
<dbReference type="Proteomes" id="UP001055219">
    <property type="component" value="Unassembled WGS sequence"/>
</dbReference>
<dbReference type="InterPro" id="IPR020846">
    <property type="entry name" value="MFS_dom"/>
</dbReference>
<feature type="transmembrane region" description="Helical" evidence="9">
    <location>
        <begin position="421"/>
        <end position="440"/>
    </location>
</feature>
<proteinExistence type="inferred from homology"/>
<dbReference type="Gene3D" id="1.20.1250.20">
    <property type="entry name" value="MFS general substrate transporter like domains"/>
    <property type="match status" value="2"/>
</dbReference>
<evidence type="ECO:0000313" key="12">
    <source>
        <dbReference type="Proteomes" id="UP001055219"/>
    </source>
</evidence>
<dbReference type="GO" id="GO:0005351">
    <property type="term" value="F:carbohydrate:proton symporter activity"/>
    <property type="evidence" value="ECO:0007669"/>
    <property type="project" value="TreeGrafter"/>
</dbReference>
<evidence type="ECO:0000256" key="2">
    <source>
        <dbReference type="ARBA" id="ARBA00010992"/>
    </source>
</evidence>
<protein>
    <submittedName>
        <fullName evidence="11">Glucose transporter rco-like protein</fullName>
    </submittedName>
</protein>
<dbReference type="InterPro" id="IPR005829">
    <property type="entry name" value="Sugar_transporter_CS"/>
</dbReference>
<feature type="compositionally biased region" description="Polar residues" evidence="8">
    <location>
        <begin position="484"/>
        <end position="503"/>
    </location>
</feature>
<comment type="subcellular location">
    <subcellularLocation>
        <location evidence="1">Membrane</location>
        <topology evidence="1">Multi-pass membrane protein</topology>
    </subcellularLocation>
</comment>
<dbReference type="AlphaFoldDB" id="A0A9P9Y760"/>
<dbReference type="InterPro" id="IPR003663">
    <property type="entry name" value="Sugar/inositol_transpt"/>
</dbReference>
<dbReference type="InterPro" id="IPR005828">
    <property type="entry name" value="MFS_sugar_transport-like"/>
</dbReference>
<name>A0A9P9Y760_9HYPO</name>
<reference evidence="11" key="2">
    <citation type="submission" date="2022-07" db="EMBL/GenBank/DDBJ databases">
        <authorList>
            <person name="Goncalves M.F.M."/>
            <person name="Hilario S."/>
            <person name="Van De Peer Y."/>
            <person name="Esteves A.C."/>
            <person name="Alves A."/>
        </authorList>
    </citation>
    <scope>NUCLEOTIDE SEQUENCE</scope>
    <source>
        <strain evidence="11">MUM 19.33</strain>
    </source>
</reference>
<feature type="transmembrane region" description="Helical" evidence="9">
    <location>
        <begin position="132"/>
        <end position="151"/>
    </location>
</feature>
<keyword evidence="5 9" id="KW-1133">Transmembrane helix</keyword>
<reference evidence="11" key="1">
    <citation type="journal article" date="2021" name="J Fungi (Basel)">
        <title>Genomic and Metabolomic Analyses of the Marine Fungus Emericellopsis cladophorae: Insights into Saltwater Adaptability Mechanisms and Its Biosynthetic Potential.</title>
        <authorList>
            <person name="Goncalves M.F.M."/>
            <person name="Hilario S."/>
            <person name="Van de Peer Y."/>
            <person name="Esteves A.C."/>
            <person name="Alves A."/>
        </authorList>
    </citation>
    <scope>NUCLEOTIDE SEQUENCE</scope>
    <source>
        <strain evidence="11">MUM 19.33</strain>
    </source>
</reference>
<keyword evidence="6 9" id="KW-0472">Membrane</keyword>
<evidence type="ECO:0000256" key="8">
    <source>
        <dbReference type="SAM" id="MobiDB-lite"/>
    </source>
</evidence>
<dbReference type="GeneID" id="75833204"/>
<feature type="transmembrane region" description="Helical" evidence="9">
    <location>
        <begin position="20"/>
        <end position="41"/>
    </location>
</feature>
<dbReference type="Pfam" id="PF00083">
    <property type="entry name" value="Sugar_tr"/>
    <property type="match status" value="1"/>
</dbReference>
<feature type="transmembrane region" description="Helical" evidence="9">
    <location>
        <begin position="104"/>
        <end position="125"/>
    </location>
</feature>
<gene>
    <name evidence="11" type="ORF">J7T54_006727</name>
</gene>
<dbReference type="SUPFAM" id="SSF103473">
    <property type="entry name" value="MFS general substrate transporter"/>
    <property type="match status" value="1"/>
</dbReference>
<dbReference type="PANTHER" id="PTHR48022">
    <property type="entry name" value="PLASTIDIC GLUCOSE TRANSPORTER 4"/>
    <property type="match status" value="1"/>
</dbReference>
<feature type="transmembrane region" description="Helical" evidence="9">
    <location>
        <begin position="348"/>
        <end position="372"/>
    </location>
</feature>
<feature type="transmembrane region" description="Helical" evidence="9">
    <location>
        <begin position="286"/>
        <end position="307"/>
    </location>
</feature>
<feature type="transmembrane region" description="Helical" evidence="9">
    <location>
        <begin position="163"/>
        <end position="182"/>
    </location>
</feature>
<feature type="region of interest" description="Disordered" evidence="8">
    <location>
        <begin position="479"/>
        <end position="543"/>
    </location>
</feature>
<accession>A0A9P9Y760</accession>
<evidence type="ECO:0000256" key="5">
    <source>
        <dbReference type="ARBA" id="ARBA00022989"/>
    </source>
</evidence>
<dbReference type="NCBIfam" id="TIGR00879">
    <property type="entry name" value="SP"/>
    <property type="match status" value="1"/>
</dbReference>
<evidence type="ECO:0000256" key="9">
    <source>
        <dbReference type="SAM" id="Phobius"/>
    </source>
</evidence>
<dbReference type="PRINTS" id="PR00171">
    <property type="entry name" value="SUGRTRNSPORT"/>
</dbReference>
<feature type="transmembrane region" description="Helical" evidence="9">
    <location>
        <begin position="252"/>
        <end position="274"/>
    </location>
</feature>
<dbReference type="EMBL" id="JAGIXG020000004">
    <property type="protein sequence ID" value="KAI6784681.1"/>
    <property type="molecule type" value="Genomic_DNA"/>
</dbReference>
<feature type="compositionally biased region" description="Polar residues" evidence="8">
    <location>
        <begin position="510"/>
        <end position="535"/>
    </location>
</feature>
<dbReference type="PROSITE" id="PS00216">
    <property type="entry name" value="SUGAR_TRANSPORT_1"/>
    <property type="match status" value="2"/>
</dbReference>
<dbReference type="InterPro" id="IPR036259">
    <property type="entry name" value="MFS_trans_sf"/>
</dbReference>
<sequence>MAIAMGWQKPDDYAGSSAPAIVLGMFVACGGVLFGYDTGAINGIMAMRAFKDQFGTVECLDRTNQLDICTDDSAILVAILSAGTVIGALLAAPSADSLGRRNTLLISVGIFCVGAICQVCASALPMMLGGRMLAGLSITIGLFGASIVNILTESMETSAAYRIPLGLQFVPALALTGVFIFLPETPRFLIMKGRHELAGQSLSRLRRLDMTHPALVDELQEITANHQYEMSLGADGYRDIFRNSAHLRRRTLTGCALQILQQLTGINFIMYYSTTFFDGAGVQSPYAKALIMNAINVASTFPGLLVIESWGRRKLLMVGAAGMATCQLLMATFAAAAGRDLQEAAQMILIVFCAINVFFFAASWGPVAWVVTSEIYPLKVRAKAISVSTASNWLFNFAIAYSSPYMVGNGPGHADFGSKIFFIWGAFCLVAVFFVWFMVYETSKISLEQIDEMYERVPHAWRSKDFEPSWSFQQMVDEGWSPSARPSSQHELQSTESQASGETTLGDAASSATANHSEGSSSNDNRPPENKNQPVMAQVDFSY</sequence>
<comment type="similarity">
    <text evidence="2 7">Belongs to the major facilitator superfamily. Sugar transporter (TC 2.A.1.1) family.</text>
</comment>
<feature type="domain" description="Major facilitator superfamily (MFS) profile" evidence="10">
    <location>
        <begin position="23"/>
        <end position="443"/>
    </location>
</feature>
<dbReference type="InterPro" id="IPR050360">
    <property type="entry name" value="MFS_Sugar_Transporters"/>
</dbReference>
<keyword evidence="3 7" id="KW-0813">Transport</keyword>
<evidence type="ECO:0000256" key="4">
    <source>
        <dbReference type="ARBA" id="ARBA00022692"/>
    </source>
</evidence>
<comment type="caution">
    <text evidence="11">The sequence shown here is derived from an EMBL/GenBank/DDBJ whole genome shotgun (WGS) entry which is preliminary data.</text>
</comment>
<feature type="transmembrane region" description="Helical" evidence="9">
    <location>
        <begin position="314"/>
        <end position="336"/>
    </location>
</feature>